<sequence length="368" mass="42050">MTLEVHPQTSEFVQILGDLKSVIQEVKKQVNPLQSKVVKNELPVEKGVSFLDVKYHILLQYLTNIAFFIYLKLDGKSVENHAVIDDLIQLRVILEKMKPVEQKLKYQIDKLVRAATIGIEGLNEEAGKGGISDPFAFKPNPQNLVDKNAKSKEEEEEAASSGLYRAPKLAPVHFDEGSTAKSRQDREQARLLQRASKSRMMQDLIAEYDDRPEEVNAYSGINEGIGMSNEDDRKMKERETYEEENFIRMTLSKKDLNKIRKGGVKRFEDEFEHLNDFTNLAGIQAVEEQEKDSLSLLKRKKTRQQLHEDDEDDDDHSGPPQAIGKRMRHADNNTSKLFDGMIDGGSQSGRKSGGRFQKEKKWMKKKSR</sequence>
<proteinExistence type="predicted"/>
<dbReference type="Pfam" id="PF04000">
    <property type="entry name" value="Sas10_Utp3"/>
    <property type="match status" value="1"/>
</dbReference>
<comment type="caution">
    <text evidence="2">The sequence shown here is derived from an EMBL/GenBank/DDBJ whole genome shotgun (WGS) entry which is preliminary data.</text>
</comment>
<protein>
    <recommendedName>
        <fullName evidence="4">Neuroguidin</fullName>
    </recommendedName>
</protein>
<dbReference type="InterPro" id="IPR007146">
    <property type="entry name" value="Sas10/Utp3/C1D"/>
</dbReference>
<feature type="region of interest" description="Disordered" evidence="1">
    <location>
        <begin position="290"/>
        <end position="368"/>
    </location>
</feature>
<reference evidence="2 3" key="1">
    <citation type="submission" date="2023-04" db="EMBL/GenBank/DDBJ databases">
        <title>Genome of Basidiobolus ranarum AG-B5.</title>
        <authorList>
            <person name="Stajich J.E."/>
            <person name="Carter-House D."/>
            <person name="Gryganskyi A."/>
        </authorList>
    </citation>
    <scope>NUCLEOTIDE SEQUENCE [LARGE SCALE GENOMIC DNA]</scope>
    <source>
        <strain evidence="2 3">AG-B5</strain>
    </source>
</reference>
<name>A0ABR2WY76_9FUNG</name>
<evidence type="ECO:0000313" key="3">
    <source>
        <dbReference type="Proteomes" id="UP001479436"/>
    </source>
</evidence>
<dbReference type="EMBL" id="JASJQH010000155">
    <property type="protein sequence ID" value="KAK9766432.1"/>
    <property type="molecule type" value="Genomic_DNA"/>
</dbReference>
<dbReference type="PANTHER" id="PTHR13237:SF9">
    <property type="entry name" value="NEUROGUIDIN"/>
    <property type="match status" value="1"/>
</dbReference>
<dbReference type="PANTHER" id="PTHR13237">
    <property type="entry name" value="SOMETHING ABOUT SILENCING PROTEIN 10-RELATED"/>
    <property type="match status" value="1"/>
</dbReference>
<evidence type="ECO:0000256" key="1">
    <source>
        <dbReference type="SAM" id="MobiDB-lite"/>
    </source>
</evidence>
<dbReference type="Proteomes" id="UP001479436">
    <property type="component" value="Unassembled WGS sequence"/>
</dbReference>
<keyword evidence="3" id="KW-1185">Reference proteome</keyword>
<accession>A0ABR2WY76</accession>
<organism evidence="2 3">
    <name type="scientific">Basidiobolus ranarum</name>
    <dbReference type="NCBI Taxonomy" id="34480"/>
    <lineage>
        <taxon>Eukaryota</taxon>
        <taxon>Fungi</taxon>
        <taxon>Fungi incertae sedis</taxon>
        <taxon>Zoopagomycota</taxon>
        <taxon>Entomophthoromycotina</taxon>
        <taxon>Basidiobolomycetes</taxon>
        <taxon>Basidiobolales</taxon>
        <taxon>Basidiobolaceae</taxon>
        <taxon>Basidiobolus</taxon>
    </lineage>
</organism>
<feature type="region of interest" description="Disordered" evidence="1">
    <location>
        <begin position="130"/>
        <end position="163"/>
    </location>
</feature>
<gene>
    <name evidence="2" type="ORF">K7432_004487</name>
</gene>
<evidence type="ECO:0008006" key="4">
    <source>
        <dbReference type="Google" id="ProtNLM"/>
    </source>
</evidence>
<evidence type="ECO:0000313" key="2">
    <source>
        <dbReference type="EMBL" id="KAK9766432.1"/>
    </source>
</evidence>